<dbReference type="PROSITE" id="PS51186">
    <property type="entry name" value="GNAT"/>
    <property type="match status" value="1"/>
</dbReference>
<dbReference type="InterPro" id="IPR036527">
    <property type="entry name" value="SCP2_sterol-bd_dom_sf"/>
</dbReference>
<dbReference type="Pfam" id="PF13527">
    <property type="entry name" value="Acetyltransf_9"/>
    <property type="match status" value="1"/>
</dbReference>
<dbReference type="CDD" id="cd04301">
    <property type="entry name" value="NAT_SF"/>
    <property type="match status" value="1"/>
</dbReference>
<reference evidence="6" key="1">
    <citation type="submission" date="2022-01" db="EMBL/GenBank/DDBJ databases">
        <title>Microbacterium eymi and Microbacterium rhizovicinus sp. nov., isolated from the rhizospheric soil of Elymus tsukushiensis, a plant native to the Dokdo Islands, Republic of Korea.</title>
        <authorList>
            <person name="Hwang Y.J."/>
        </authorList>
    </citation>
    <scope>NUCLEOTIDE SEQUENCE</scope>
    <source>
        <strain evidence="6">KUDC0405</strain>
    </source>
</reference>
<evidence type="ECO:0000313" key="7">
    <source>
        <dbReference type="Proteomes" id="UP001054811"/>
    </source>
</evidence>
<dbReference type="InterPro" id="IPR000182">
    <property type="entry name" value="GNAT_dom"/>
</dbReference>
<evidence type="ECO:0000256" key="4">
    <source>
        <dbReference type="HAMAP-Rule" id="MF_01812"/>
    </source>
</evidence>
<organism evidence="6 7">
    <name type="scientific">Microbacterium elymi</name>
    <dbReference type="NCBI Taxonomy" id="2909587"/>
    <lineage>
        <taxon>Bacteria</taxon>
        <taxon>Bacillati</taxon>
        <taxon>Actinomycetota</taxon>
        <taxon>Actinomycetes</taxon>
        <taxon>Micrococcales</taxon>
        <taxon>Microbacteriaceae</taxon>
        <taxon>Microbacterium</taxon>
    </lineage>
</organism>
<accession>A0ABY5NKK3</accession>
<dbReference type="PANTHER" id="PTHR37817:SF1">
    <property type="entry name" value="N-ACETYLTRANSFERASE EIS"/>
    <property type="match status" value="1"/>
</dbReference>
<dbReference type="Pfam" id="PF13530">
    <property type="entry name" value="SCP2_2"/>
    <property type="match status" value="1"/>
</dbReference>
<dbReference type="InterPro" id="IPR041380">
    <property type="entry name" value="Acetyltransf_17"/>
</dbReference>
<protein>
    <submittedName>
        <fullName evidence="6">GNAT family N-acetyltransferase</fullName>
        <ecNumber evidence="6">2.3.1.-</ecNumber>
    </submittedName>
</protein>
<gene>
    <name evidence="6" type="ORF">L2X98_20145</name>
</gene>
<keyword evidence="2 4" id="KW-0808">Transferase</keyword>
<keyword evidence="7" id="KW-1185">Reference proteome</keyword>
<dbReference type="InterPro" id="IPR022902">
    <property type="entry name" value="NAcTrfase_Eis"/>
</dbReference>
<dbReference type="GO" id="GO:0016746">
    <property type="term" value="F:acyltransferase activity"/>
    <property type="evidence" value="ECO:0007669"/>
    <property type="project" value="UniProtKB-KW"/>
</dbReference>
<dbReference type="Gene3D" id="3.40.630.30">
    <property type="match status" value="2"/>
</dbReference>
<evidence type="ECO:0000256" key="3">
    <source>
        <dbReference type="ARBA" id="ARBA00023315"/>
    </source>
</evidence>
<feature type="binding site" evidence="4">
    <location>
        <begin position="149"/>
        <end position="150"/>
    </location>
    <ligand>
        <name>acetyl-CoA</name>
        <dbReference type="ChEBI" id="CHEBI:57288"/>
    </ligand>
</feature>
<name>A0ABY5NKK3_9MICO</name>
<comment type="similarity">
    <text evidence="1 4">Belongs to the acetyltransferase Eis family.</text>
</comment>
<dbReference type="EC" id="2.3.1.-" evidence="6"/>
<dbReference type="InterPro" id="IPR016181">
    <property type="entry name" value="Acyl_CoA_acyltransferase"/>
</dbReference>
<dbReference type="EMBL" id="CP091139">
    <property type="protein sequence ID" value="UUT35606.1"/>
    <property type="molecule type" value="Genomic_DNA"/>
</dbReference>
<dbReference type="SUPFAM" id="SSF55718">
    <property type="entry name" value="SCP-like"/>
    <property type="match status" value="1"/>
</dbReference>
<comment type="subunit">
    <text evidence="4">Homohexamer; trimer of dimers.</text>
</comment>
<feature type="binding site" evidence="4">
    <location>
        <begin position="121"/>
        <end position="126"/>
    </location>
    <ligand>
        <name>acetyl-CoA</name>
        <dbReference type="ChEBI" id="CHEBI:57288"/>
    </ligand>
</feature>
<keyword evidence="3 4" id="KW-0012">Acyltransferase</keyword>
<feature type="domain" description="N-acetyltransferase" evidence="5">
    <location>
        <begin position="27"/>
        <end position="183"/>
    </location>
</feature>
<dbReference type="SUPFAM" id="SSF55729">
    <property type="entry name" value="Acyl-CoA N-acyltransferases (Nat)"/>
    <property type="match status" value="1"/>
</dbReference>
<proteinExistence type="inferred from homology"/>
<dbReference type="RefSeq" id="WP_259612215.1">
    <property type="nucleotide sequence ID" value="NZ_CP091139.2"/>
</dbReference>
<evidence type="ECO:0000256" key="2">
    <source>
        <dbReference type="ARBA" id="ARBA00022679"/>
    </source>
</evidence>
<feature type="active site" description="Proton acceptor; via carboxylate" evidence="4">
    <location>
        <position position="439"/>
    </location>
</feature>
<dbReference type="PANTHER" id="PTHR37817">
    <property type="entry name" value="N-ACETYLTRANSFERASE EIS"/>
    <property type="match status" value="1"/>
</dbReference>
<dbReference type="InterPro" id="IPR025559">
    <property type="entry name" value="Eis_dom"/>
</dbReference>
<sequence>MDDDLRTRHHDGPVDDAAAASLERIGLELRLVPNARPAVDGWLHAVSRGFLDPEPADEQIAASMAAGGYRRRIGVFDPGSPQSEVPVGTFASWAAEVSVPGGVAVPMAAISAVTVAPTHQRRGIARAMMEGKLRHAASLGIPLAGLTVSESTIYGRYGFAPAVPATEWVIDTKRATWAGPVAPGRVDAIPRDLARRLAPVVHERIRVHRPGEIAIPPGHWDRFTGTNPDADKPGRIRAVQYADPSGTVRGVALYTATENHDDFTKSRVRITSLVAEDAQAYAGLWRYFIELALIATVTASELSTDEPLWWMISDQRAATITLNDHHYLRVLDIPAALQGRRYHAAGAVVLDVADPVGISGGRWLLETDAAGIGRVRPDDGPDASDIPVVRLGTTELSAAYLGAVSLATLAAAGRVETTDAAAAARVLSWPEAPQLSFWY</sequence>
<dbReference type="Pfam" id="PF17668">
    <property type="entry name" value="Acetyltransf_17"/>
    <property type="match status" value="1"/>
</dbReference>
<feature type="binding site" evidence="4">
    <location>
        <begin position="113"/>
        <end position="115"/>
    </location>
    <ligand>
        <name>acetyl-CoA</name>
        <dbReference type="ChEBI" id="CHEBI:57288"/>
    </ligand>
</feature>
<evidence type="ECO:0000313" key="6">
    <source>
        <dbReference type="EMBL" id="UUT35606.1"/>
    </source>
</evidence>
<feature type="active site" description="Proton donor" evidence="4">
    <location>
        <position position="154"/>
    </location>
</feature>
<dbReference type="InterPro" id="IPR051554">
    <property type="entry name" value="Acetyltransferase_Eis"/>
</dbReference>
<dbReference type="Gene3D" id="3.30.1050.10">
    <property type="entry name" value="SCP2 sterol-binding domain"/>
    <property type="match status" value="1"/>
</dbReference>
<dbReference type="HAMAP" id="MF_01812">
    <property type="entry name" value="Eis"/>
    <property type="match status" value="1"/>
</dbReference>
<evidence type="ECO:0000256" key="1">
    <source>
        <dbReference type="ARBA" id="ARBA00009213"/>
    </source>
</evidence>
<evidence type="ECO:0000259" key="5">
    <source>
        <dbReference type="PROSITE" id="PS51186"/>
    </source>
</evidence>
<dbReference type="Proteomes" id="UP001054811">
    <property type="component" value="Chromosome"/>
</dbReference>